<gene>
    <name evidence="1" type="ordered locus">H16_B0505</name>
</gene>
<evidence type="ECO:0000313" key="1">
    <source>
        <dbReference type="EMBL" id="CAJ95302.1"/>
    </source>
</evidence>
<dbReference type="AlphaFoldDB" id="Q0K3X2"/>
<evidence type="ECO:0000313" key="2">
    <source>
        <dbReference type="Proteomes" id="UP000008210"/>
    </source>
</evidence>
<dbReference type="Gene3D" id="2.60.200.60">
    <property type="match status" value="1"/>
</dbReference>
<evidence type="ECO:0008006" key="3">
    <source>
        <dbReference type="Google" id="ProtNLM"/>
    </source>
</evidence>
<dbReference type="Proteomes" id="UP000008210">
    <property type="component" value="Chromosome 2"/>
</dbReference>
<dbReference type="EMBL" id="AM260480">
    <property type="protein sequence ID" value="CAJ95302.1"/>
    <property type="molecule type" value="Genomic_DNA"/>
</dbReference>
<dbReference type="Pfam" id="PF05488">
    <property type="entry name" value="PAAR_motif"/>
    <property type="match status" value="1"/>
</dbReference>
<accession>Q0K3X2</accession>
<dbReference type="CDD" id="cd14671">
    <property type="entry name" value="PAAR_like"/>
    <property type="match status" value="1"/>
</dbReference>
<reference evidence="1 2" key="1">
    <citation type="journal article" date="2006" name="Nat. Biotechnol.">
        <title>Genome sequence of the bioplastic-producing 'Knallgas' bacterium Ralstonia eutropha H16.</title>
        <authorList>
            <person name="Pohlmann A."/>
            <person name="Fricke W.F."/>
            <person name="Reinecke F."/>
            <person name="Kusian B."/>
            <person name="Liesegang H."/>
            <person name="Cramm R."/>
            <person name="Eitinger T."/>
            <person name="Ewering C."/>
            <person name="Potter M."/>
            <person name="Schwartz E."/>
            <person name="Strittmatter A."/>
            <person name="Voss I."/>
            <person name="Gottschalk G."/>
            <person name="Steinbuechel A."/>
            <person name="Friedrich B."/>
            <person name="Bowien B."/>
        </authorList>
    </citation>
    <scope>NUCLEOTIDE SEQUENCE [LARGE SCALE GENOMIC DNA]</scope>
    <source>
        <strain evidence="2">ATCC 17699 / DSM 428 / KCTC 22496 / NCIMB 10442 / H16 / Stanier 337</strain>
    </source>
</reference>
<dbReference type="eggNOG" id="COG4104">
    <property type="taxonomic scope" value="Bacteria"/>
</dbReference>
<dbReference type="KEGG" id="reh:H16_B0505"/>
<keyword evidence="2" id="KW-1185">Reference proteome</keyword>
<proteinExistence type="predicted"/>
<sequence>MMQDRKTKKIYVAAFEGAKTANGGEVVKGSGNQSYDGRPIVRVGDVATCQDGSTAVIMAGAGKACESAGVPVALIGSPLSNGDTIVFSPVTALEFHESADKSILGLLDPAYYSVRA</sequence>
<name>Q0K3X2_CUPNH</name>
<dbReference type="HOGENOM" id="CLU_2047767_0_0_4"/>
<dbReference type="STRING" id="381666.H16_B0505"/>
<organism evidence="1 2">
    <name type="scientific">Cupriavidus necator (strain ATCC 17699 / DSM 428 / KCTC 22496 / NCIMB 10442 / H16 / Stanier 337)</name>
    <name type="common">Ralstonia eutropha</name>
    <dbReference type="NCBI Taxonomy" id="381666"/>
    <lineage>
        <taxon>Bacteria</taxon>
        <taxon>Pseudomonadati</taxon>
        <taxon>Pseudomonadota</taxon>
        <taxon>Betaproteobacteria</taxon>
        <taxon>Burkholderiales</taxon>
        <taxon>Burkholderiaceae</taxon>
        <taxon>Cupriavidus</taxon>
    </lineage>
</organism>
<dbReference type="InterPro" id="IPR008727">
    <property type="entry name" value="PAAR_motif"/>
</dbReference>
<protein>
    <recommendedName>
        <fullName evidence="3">PAAR domain-containing protein</fullName>
    </recommendedName>
</protein>